<sequence length="147" mass="16210">MNLTAHFTLEELTASETAERNGWDNSPNDQELANLVRLAEFLEQVKEVLAGKPIMISSGLRTKKVNDAVGSKDTSQHRIGCAADFKVPGMTPDEVVKAIVASGLEYDQVIREFDRWTHISIPNSINFSPRAQALIIDKAGTRPYLTA</sequence>
<gene>
    <name evidence="2" type="ORF">UFOVP1469_6</name>
    <name evidence="3" type="ORF">UFOVP1556_45</name>
</gene>
<dbReference type="EMBL" id="LR797418">
    <property type="protein sequence ID" value="CAB4214899.1"/>
    <property type="molecule type" value="Genomic_DNA"/>
</dbReference>
<accession>A0A6J7XEW9</accession>
<dbReference type="EMBL" id="LR798400">
    <property type="protein sequence ID" value="CAB5229377.1"/>
    <property type="molecule type" value="Genomic_DNA"/>
</dbReference>
<dbReference type="Pfam" id="PF08291">
    <property type="entry name" value="Peptidase_M15_3"/>
    <property type="match status" value="1"/>
</dbReference>
<organism evidence="3">
    <name type="scientific">uncultured Caudovirales phage</name>
    <dbReference type="NCBI Taxonomy" id="2100421"/>
    <lineage>
        <taxon>Viruses</taxon>
        <taxon>Duplodnaviria</taxon>
        <taxon>Heunggongvirae</taxon>
        <taxon>Uroviricota</taxon>
        <taxon>Caudoviricetes</taxon>
        <taxon>Peduoviridae</taxon>
        <taxon>Maltschvirus</taxon>
        <taxon>Maltschvirus maltsch</taxon>
    </lineage>
</organism>
<name>A0A6J7XEW9_9CAUD</name>
<dbReference type="SUPFAM" id="SSF55166">
    <property type="entry name" value="Hedgehog/DD-peptidase"/>
    <property type="match status" value="1"/>
</dbReference>
<dbReference type="InterPro" id="IPR013230">
    <property type="entry name" value="Peptidase_M15A_C"/>
</dbReference>
<evidence type="ECO:0000259" key="1">
    <source>
        <dbReference type="Pfam" id="PF08291"/>
    </source>
</evidence>
<protein>
    <submittedName>
        <fullName evidence="3">Peptidase M15A, C-terminal</fullName>
    </submittedName>
</protein>
<proteinExistence type="predicted"/>
<dbReference type="Gene3D" id="3.30.1380.10">
    <property type="match status" value="1"/>
</dbReference>
<evidence type="ECO:0000313" key="3">
    <source>
        <dbReference type="EMBL" id="CAB5229377.1"/>
    </source>
</evidence>
<feature type="domain" description="Peptidase M15A C-terminal" evidence="1">
    <location>
        <begin position="5"/>
        <end position="120"/>
    </location>
</feature>
<reference evidence="3" key="1">
    <citation type="submission" date="2020-05" db="EMBL/GenBank/DDBJ databases">
        <authorList>
            <person name="Chiriac C."/>
            <person name="Salcher M."/>
            <person name="Ghai R."/>
            <person name="Kavagutti S V."/>
        </authorList>
    </citation>
    <scope>NUCLEOTIDE SEQUENCE</scope>
</reference>
<evidence type="ECO:0000313" key="2">
    <source>
        <dbReference type="EMBL" id="CAB4214899.1"/>
    </source>
</evidence>
<dbReference type="InterPro" id="IPR009045">
    <property type="entry name" value="Zn_M74/Hedgehog-like"/>
</dbReference>